<dbReference type="InterPro" id="IPR016527">
    <property type="entry name" value="ORC4"/>
</dbReference>
<evidence type="ECO:0000259" key="2">
    <source>
        <dbReference type="SMART" id="SM00382"/>
    </source>
</evidence>
<dbReference type="EMBL" id="JADGJW010000104">
    <property type="protein sequence ID" value="KAJ3224109.1"/>
    <property type="molecule type" value="Genomic_DNA"/>
</dbReference>
<dbReference type="PANTHER" id="PTHR12087:SF0">
    <property type="entry name" value="ORIGIN RECOGNITION COMPLEX SUBUNIT 4"/>
    <property type="match status" value="1"/>
</dbReference>
<dbReference type="SMART" id="SM00382">
    <property type="entry name" value="AAA"/>
    <property type="match status" value="1"/>
</dbReference>
<evidence type="ECO:0000313" key="4">
    <source>
        <dbReference type="Proteomes" id="UP001211065"/>
    </source>
</evidence>
<sequence>MKTNSKVLNVSQAEVEKVILSLTSKLASFENIPQTKRNLVLRKSLLTYLEKDESNSVLLMGQSGTGKTTILNNTLFELETIKKVNFPTIIKLSGILQQTDKLALKEVARQLGLESMVEKANLRSFSECFNFILATLTEIEQQDSRRKNVKKAIIKPLVFILEEFELFALQPKQLLLYNLLDAVQSALRPIIVIGLTNRIDAIDLLEKRVKSRFSNRVIHFQQPDSVSSFIEILKFYLSIESSNERQIEKQYLEHFNNEVEKQRNE</sequence>
<feature type="domain" description="AAA+ ATPase" evidence="2">
    <location>
        <begin position="53"/>
        <end position="224"/>
    </location>
</feature>
<dbReference type="Gene3D" id="3.40.50.300">
    <property type="entry name" value="P-loop containing nucleotide triphosphate hydrolases"/>
    <property type="match status" value="1"/>
</dbReference>
<keyword evidence="4" id="KW-1185">Reference proteome</keyword>
<dbReference type="InterPro" id="IPR041664">
    <property type="entry name" value="AAA_16"/>
</dbReference>
<dbReference type="AlphaFoldDB" id="A0AAD5Y1Q8"/>
<dbReference type="GO" id="GO:0003688">
    <property type="term" value="F:DNA replication origin binding"/>
    <property type="evidence" value="ECO:0007669"/>
    <property type="project" value="TreeGrafter"/>
</dbReference>
<dbReference type="InterPro" id="IPR003593">
    <property type="entry name" value="AAA+_ATPase"/>
</dbReference>
<dbReference type="PROSITE" id="PS00675">
    <property type="entry name" value="SIGMA54_INTERACT_1"/>
    <property type="match status" value="1"/>
</dbReference>
<dbReference type="SUPFAM" id="SSF52540">
    <property type="entry name" value="P-loop containing nucleoside triphosphate hydrolases"/>
    <property type="match status" value="1"/>
</dbReference>
<dbReference type="InterPro" id="IPR025662">
    <property type="entry name" value="Sigma_54_int_dom_ATP-bd_1"/>
</dbReference>
<organism evidence="3 4">
    <name type="scientific">Clydaea vesicula</name>
    <dbReference type="NCBI Taxonomy" id="447962"/>
    <lineage>
        <taxon>Eukaryota</taxon>
        <taxon>Fungi</taxon>
        <taxon>Fungi incertae sedis</taxon>
        <taxon>Chytridiomycota</taxon>
        <taxon>Chytridiomycota incertae sedis</taxon>
        <taxon>Chytridiomycetes</taxon>
        <taxon>Lobulomycetales</taxon>
        <taxon>Lobulomycetaceae</taxon>
        <taxon>Clydaea</taxon>
    </lineage>
</organism>
<protein>
    <recommendedName>
        <fullName evidence="1">Origin recognition complex subunit 4</fullName>
    </recommendedName>
</protein>
<evidence type="ECO:0000313" key="3">
    <source>
        <dbReference type="EMBL" id="KAJ3224109.1"/>
    </source>
</evidence>
<name>A0AAD5Y1Q8_9FUNG</name>
<evidence type="ECO:0000256" key="1">
    <source>
        <dbReference type="ARBA" id="ARBA00019083"/>
    </source>
</evidence>
<proteinExistence type="predicted"/>
<accession>A0AAD5Y1Q8</accession>
<dbReference type="Proteomes" id="UP001211065">
    <property type="component" value="Unassembled WGS sequence"/>
</dbReference>
<dbReference type="InterPro" id="IPR027417">
    <property type="entry name" value="P-loop_NTPase"/>
</dbReference>
<dbReference type="GO" id="GO:0005664">
    <property type="term" value="C:nuclear origin of replication recognition complex"/>
    <property type="evidence" value="ECO:0007669"/>
    <property type="project" value="TreeGrafter"/>
</dbReference>
<dbReference type="Pfam" id="PF13191">
    <property type="entry name" value="AAA_16"/>
    <property type="match status" value="1"/>
</dbReference>
<dbReference type="GO" id="GO:0006270">
    <property type="term" value="P:DNA replication initiation"/>
    <property type="evidence" value="ECO:0007669"/>
    <property type="project" value="TreeGrafter"/>
</dbReference>
<gene>
    <name evidence="3" type="primary">ORC4</name>
    <name evidence="3" type="ORF">HK099_000220</name>
</gene>
<dbReference type="PANTHER" id="PTHR12087">
    <property type="entry name" value="ORIGIN RECOGNITION COMPLEX SUBUNIT 4"/>
    <property type="match status" value="1"/>
</dbReference>
<comment type="caution">
    <text evidence="3">The sequence shown here is derived from an EMBL/GenBank/DDBJ whole genome shotgun (WGS) entry which is preliminary data.</text>
</comment>
<reference evidence="3" key="1">
    <citation type="submission" date="2020-05" db="EMBL/GenBank/DDBJ databases">
        <title>Phylogenomic resolution of chytrid fungi.</title>
        <authorList>
            <person name="Stajich J.E."/>
            <person name="Amses K."/>
            <person name="Simmons R."/>
            <person name="Seto K."/>
            <person name="Myers J."/>
            <person name="Bonds A."/>
            <person name="Quandt C.A."/>
            <person name="Barry K."/>
            <person name="Liu P."/>
            <person name="Grigoriev I."/>
            <person name="Longcore J.E."/>
            <person name="James T.Y."/>
        </authorList>
    </citation>
    <scope>NUCLEOTIDE SEQUENCE</scope>
    <source>
        <strain evidence="3">JEL0476</strain>
    </source>
</reference>